<reference evidence="3 4" key="1">
    <citation type="submission" date="2016-05" db="EMBL/GenBank/DDBJ databases">
        <authorList>
            <person name="Naeem Raeece"/>
        </authorList>
    </citation>
    <scope>NUCLEOTIDE SEQUENCE [LARGE SCALE GENOMIC DNA]</scope>
</reference>
<proteinExistence type="predicted"/>
<accession>A0A1A8VZS3</accession>
<dbReference type="AlphaFoldDB" id="A0A1A8VZS3"/>
<gene>
    <name evidence="2" type="ORF">POVCU1_025820</name>
    <name evidence="1" type="ORF">POVCU2_0028510</name>
</gene>
<sequence length="89" mass="9971">MNCMNEVVETVGNPLYTGECEKLVKSTTFINDERAFDCSSGMNPVSSTKSGIESVEIFMNSNKLSDHIKGVMGHVNEYFTKKVKEEKEK</sequence>
<organism evidence="1 4">
    <name type="scientific">Plasmodium ovale curtisi</name>
    <dbReference type="NCBI Taxonomy" id="864141"/>
    <lineage>
        <taxon>Eukaryota</taxon>
        <taxon>Sar</taxon>
        <taxon>Alveolata</taxon>
        <taxon>Apicomplexa</taxon>
        <taxon>Aconoidasida</taxon>
        <taxon>Haemosporida</taxon>
        <taxon>Plasmodiidae</taxon>
        <taxon>Plasmodium</taxon>
        <taxon>Plasmodium (Plasmodium)</taxon>
    </lineage>
</organism>
<dbReference type="EMBL" id="FLQU01000380">
    <property type="protein sequence ID" value="SBS84890.1"/>
    <property type="molecule type" value="Genomic_DNA"/>
</dbReference>
<dbReference type="EMBL" id="FLQV01000473">
    <property type="protein sequence ID" value="SBS93473.1"/>
    <property type="molecule type" value="Genomic_DNA"/>
</dbReference>
<name>A0A1A8VZS3_PLAOA</name>
<dbReference type="Proteomes" id="UP000078546">
    <property type="component" value="Unassembled WGS sequence"/>
</dbReference>
<evidence type="ECO:0000313" key="2">
    <source>
        <dbReference type="EMBL" id="SBS93473.1"/>
    </source>
</evidence>
<reference evidence="1" key="2">
    <citation type="submission" date="2016-05" db="EMBL/GenBank/DDBJ databases">
        <authorList>
            <person name="Lavstsen T."/>
            <person name="Jespersen J.S."/>
        </authorList>
    </citation>
    <scope>NUCLEOTIDE SEQUENCE [LARGE SCALE GENOMIC DNA]</scope>
</reference>
<evidence type="ECO:0000313" key="4">
    <source>
        <dbReference type="Proteomes" id="UP000078560"/>
    </source>
</evidence>
<evidence type="ECO:0000313" key="1">
    <source>
        <dbReference type="EMBL" id="SBS84890.1"/>
    </source>
</evidence>
<evidence type="ECO:0000313" key="3">
    <source>
        <dbReference type="Proteomes" id="UP000078546"/>
    </source>
</evidence>
<dbReference type="VEuPathDB" id="PlasmoDB:PocGH01_11014600"/>
<dbReference type="Proteomes" id="UP000078560">
    <property type="component" value="Unassembled WGS sequence"/>
</dbReference>
<protein>
    <submittedName>
        <fullName evidence="1">Uncharacterized protein</fullName>
    </submittedName>
</protein>